<feature type="transmembrane region" description="Helical" evidence="6">
    <location>
        <begin position="303"/>
        <end position="322"/>
    </location>
</feature>
<evidence type="ECO:0000256" key="4">
    <source>
        <dbReference type="ARBA" id="ARBA00022989"/>
    </source>
</evidence>
<feature type="transmembrane region" description="Helical" evidence="6">
    <location>
        <begin position="53"/>
        <end position="72"/>
    </location>
</feature>
<feature type="transmembrane region" description="Helical" evidence="6">
    <location>
        <begin position="214"/>
        <end position="235"/>
    </location>
</feature>
<feature type="transmembrane region" description="Helical" evidence="6">
    <location>
        <begin position="250"/>
        <end position="269"/>
    </location>
</feature>
<dbReference type="OrthoDB" id="9764259at2"/>
<keyword evidence="4 6" id="KW-1133">Transmembrane helix</keyword>
<evidence type="ECO:0000256" key="6">
    <source>
        <dbReference type="SAM" id="Phobius"/>
    </source>
</evidence>
<dbReference type="InterPro" id="IPR036259">
    <property type="entry name" value="MFS_trans_sf"/>
</dbReference>
<dbReference type="InterPro" id="IPR050189">
    <property type="entry name" value="MFS_Efflux_Transporters"/>
</dbReference>
<dbReference type="HOGENOM" id="CLU_001265_10_0_4"/>
<dbReference type="InterPro" id="IPR011701">
    <property type="entry name" value="MFS"/>
</dbReference>
<organism evidence="8">
    <name type="scientific">Taylorella equigenitalis 14/56</name>
    <dbReference type="NCBI Taxonomy" id="1091497"/>
    <lineage>
        <taxon>Bacteria</taxon>
        <taxon>Pseudomonadati</taxon>
        <taxon>Pseudomonadota</taxon>
        <taxon>Betaproteobacteria</taxon>
        <taxon>Burkholderiales</taxon>
        <taxon>Alcaligenaceae</taxon>
        <taxon>Taylorella</taxon>
    </lineage>
</organism>
<dbReference type="PANTHER" id="PTHR43124">
    <property type="entry name" value="PURINE EFFLUX PUMP PBUE"/>
    <property type="match status" value="1"/>
</dbReference>
<comment type="subcellular location">
    <subcellularLocation>
        <location evidence="1">Cell membrane</location>
        <topology evidence="1">Multi-pass membrane protein</topology>
    </subcellularLocation>
</comment>
<feature type="transmembrane region" description="Helical" evidence="6">
    <location>
        <begin position="109"/>
        <end position="128"/>
    </location>
</feature>
<reference evidence="8" key="1">
    <citation type="journal article" date="2012" name="Vet. Microbiol.">
        <title>Comparative genomic analyses of the Taylorellae.</title>
        <authorList>
            <person name="Hauser H."/>
            <person name="Richter D.C."/>
            <person name="van Tonder A."/>
            <person name="Clark L."/>
            <person name="Preston A."/>
        </authorList>
    </citation>
    <scope>NUCLEOTIDE SEQUENCE</scope>
    <source>
        <strain evidence="8">14/56</strain>
    </source>
</reference>
<dbReference type="AlphaFoldDB" id="I7IB34"/>
<sequence>MAKDSKVSFTSLEKKASSSLAFLFAIRMLGLFLLTPVFSAAAVELHGGDQKSLVGLAIGMYGITQAIMQLPFGFLSDRFGRKPVIIIGTILFILGGIVCALAESVHLVMIGRAIQGAGAVSAAITAWVADATREEVRTRAMAMVGSSIGLSFAMSLVLGPLLVDWLGLSGLFWVISAMGVVCLGIATFVTPVVKISTKSMSDASIKSVFFSPELLRLNFGMFVLHASLMALFVLLPDMFGRMGIQVGKLWMVYLPVILVAIMGMIPAIIKIERGYKHREGLIFSVLTLMIVAGLWLIDTHTMWWSVVLLIGFFTVFNLVEALIPSMVSRVTPVEHKGLAMGLYNMAQAIGVAFGSFLGGVILQYNSERLLFLALVLLYGAWLLVANSSKFTSSKPT</sequence>
<dbReference type="PANTHER" id="PTHR43124:SF3">
    <property type="entry name" value="CHLORAMPHENICOL EFFLUX PUMP RV0191"/>
    <property type="match status" value="1"/>
</dbReference>
<protein>
    <submittedName>
        <fullName evidence="8">Putative MFS family transporter</fullName>
    </submittedName>
</protein>
<accession>I7IB34</accession>
<dbReference type="CDD" id="cd17472">
    <property type="entry name" value="MFS_YajR_like"/>
    <property type="match status" value="1"/>
</dbReference>
<dbReference type="Pfam" id="PF07690">
    <property type="entry name" value="MFS_1"/>
    <property type="match status" value="1"/>
</dbReference>
<feature type="transmembrane region" description="Helical" evidence="6">
    <location>
        <begin position="342"/>
        <end position="362"/>
    </location>
</feature>
<feature type="transmembrane region" description="Helical" evidence="6">
    <location>
        <begin position="20"/>
        <end position="41"/>
    </location>
</feature>
<name>I7IB34_9BURK</name>
<dbReference type="RefSeq" id="WP_015555447.1">
    <property type="nucleotide sequence ID" value="NC_021036.1"/>
</dbReference>
<keyword evidence="5 6" id="KW-0472">Membrane</keyword>
<evidence type="ECO:0000259" key="7">
    <source>
        <dbReference type="PROSITE" id="PS50850"/>
    </source>
</evidence>
<dbReference type="PROSITE" id="PS50850">
    <property type="entry name" value="MFS"/>
    <property type="match status" value="1"/>
</dbReference>
<keyword evidence="2" id="KW-1003">Cell membrane</keyword>
<dbReference type="KEGG" id="teg:KUK_0794"/>
<feature type="domain" description="Major facilitator superfamily (MFS) profile" evidence="7">
    <location>
        <begin position="16"/>
        <end position="391"/>
    </location>
</feature>
<proteinExistence type="predicted"/>
<evidence type="ECO:0000256" key="5">
    <source>
        <dbReference type="ARBA" id="ARBA00023136"/>
    </source>
</evidence>
<evidence type="ECO:0000313" key="8">
    <source>
        <dbReference type="EMBL" id="CCG18097.1"/>
    </source>
</evidence>
<feature type="transmembrane region" description="Helical" evidence="6">
    <location>
        <begin position="140"/>
        <end position="159"/>
    </location>
</feature>
<keyword evidence="3 6" id="KW-0812">Transmembrane</keyword>
<dbReference type="EMBL" id="HE681423">
    <property type="protein sequence ID" value="CCG18097.1"/>
    <property type="molecule type" value="Genomic_DNA"/>
</dbReference>
<feature type="transmembrane region" description="Helical" evidence="6">
    <location>
        <begin position="84"/>
        <end position="103"/>
    </location>
</feature>
<dbReference type="SUPFAM" id="SSF103473">
    <property type="entry name" value="MFS general substrate transporter"/>
    <property type="match status" value="1"/>
</dbReference>
<evidence type="ECO:0000256" key="3">
    <source>
        <dbReference type="ARBA" id="ARBA00022692"/>
    </source>
</evidence>
<feature type="transmembrane region" description="Helical" evidence="6">
    <location>
        <begin position="171"/>
        <end position="193"/>
    </location>
</feature>
<feature type="transmembrane region" description="Helical" evidence="6">
    <location>
        <begin position="368"/>
        <end position="385"/>
    </location>
</feature>
<dbReference type="Gene3D" id="1.20.1250.20">
    <property type="entry name" value="MFS general substrate transporter like domains"/>
    <property type="match status" value="1"/>
</dbReference>
<dbReference type="InterPro" id="IPR020846">
    <property type="entry name" value="MFS_dom"/>
</dbReference>
<gene>
    <name evidence="8" type="ORF">KUK_0794</name>
</gene>
<evidence type="ECO:0000256" key="2">
    <source>
        <dbReference type="ARBA" id="ARBA00022475"/>
    </source>
</evidence>
<dbReference type="GO" id="GO:0022857">
    <property type="term" value="F:transmembrane transporter activity"/>
    <property type="evidence" value="ECO:0007669"/>
    <property type="project" value="InterPro"/>
</dbReference>
<feature type="transmembrane region" description="Helical" evidence="6">
    <location>
        <begin position="281"/>
        <end position="297"/>
    </location>
</feature>
<evidence type="ECO:0000256" key="1">
    <source>
        <dbReference type="ARBA" id="ARBA00004651"/>
    </source>
</evidence>
<dbReference type="GO" id="GO:0005886">
    <property type="term" value="C:plasma membrane"/>
    <property type="evidence" value="ECO:0007669"/>
    <property type="project" value="UniProtKB-SubCell"/>
</dbReference>